<evidence type="ECO:0000256" key="3">
    <source>
        <dbReference type="SAM" id="MobiDB-lite"/>
    </source>
</evidence>
<keyword evidence="1 2" id="KW-1015">Disulfide bond</keyword>
<dbReference type="GeneID" id="100366773"/>
<dbReference type="InterPro" id="IPR002172">
    <property type="entry name" value="LDrepeatLR_classA_rpt"/>
</dbReference>
<comment type="caution">
    <text evidence="2">Lacks conserved residue(s) required for the propagation of feature annotation.</text>
</comment>
<protein>
    <submittedName>
        <fullName evidence="7">Protein PRY1-like</fullName>
    </submittedName>
</protein>
<dbReference type="InterPro" id="IPR001283">
    <property type="entry name" value="CRISP-related"/>
</dbReference>
<dbReference type="Gene3D" id="3.40.33.10">
    <property type="entry name" value="CAP"/>
    <property type="match status" value="1"/>
</dbReference>
<dbReference type="PANTHER" id="PTHR10334">
    <property type="entry name" value="CYSTEINE-RICH SECRETORY PROTEIN-RELATED"/>
    <property type="match status" value="1"/>
</dbReference>
<gene>
    <name evidence="7" type="primary">LOC100366773</name>
</gene>
<dbReference type="InterPro" id="IPR034113">
    <property type="entry name" value="SCP_GAPR1-like"/>
</dbReference>
<dbReference type="SUPFAM" id="SSF57424">
    <property type="entry name" value="LDL receptor-like module"/>
    <property type="match status" value="1"/>
</dbReference>
<feature type="domain" description="SCP" evidence="5">
    <location>
        <begin position="201"/>
        <end position="346"/>
    </location>
</feature>
<feature type="region of interest" description="Disordered" evidence="3">
    <location>
        <begin position="118"/>
        <end position="174"/>
    </location>
</feature>
<sequence length="356" mass="38545">MTKMSLCIRAFTVFLAVNVVVGAPSNNYEEDLKELTEKEETDFLTFLLKRYGNNIDNKKRTIPTLRDGTCPSGYIFCSELHCVGPLTAQCDGRNDCGNCADEIGCSAQILAQSGCQGAQPVQSGNTGGTGSGNTGGTGSGNTGGTTSGSTDGTNGDSRIGQGQNNGNSNGNDGSDDELCDSAPGYCCDKTGNVKSNSGLDELRQQILNSHDYFRCLHGSPSMTMKSDLNQFAQEWAENLKSAGSSFHSDRGENPPDRGENILTVGDAWKFPKTEDFYGRYPVESWYSEIASYDFNFPQTNPSNGHFAQVVWKESVELGCGVAIEPKQYYDKFYVVCQYRSPGMLSNLEENVGNLVY</sequence>
<dbReference type="InterPro" id="IPR036055">
    <property type="entry name" value="LDL_receptor-like_sf"/>
</dbReference>
<organism evidence="6 7">
    <name type="scientific">Saccoglossus kowalevskii</name>
    <name type="common">Acorn worm</name>
    <dbReference type="NCBI Taxonomy" id="10224"/>
    <lineage>
        <taxon>Eukaryota</taxon>
        <taxon>Metazoa</taxon>
        <taxon>Hemichordata</taxon>
        <taxon>Enteropneusta</taxon>
        <taxon>Harrimaniidae</taxon>
        <taxon>Saccoglossus</taxon>
    </lineage>
</organism>
<name>A0ABM0GWH7_SACKO</name>
<feature type="signal peptide" evidence="4">
    <location>
        <begin position="1"/>
        <end position="22"/>
    </location>
</feature>
<dbReference type="SMART" id="SM00198">
    <property type="entry name" value="SCP"/>
    <property type="match status" value="1"/>
</dbReference>
<dbReference type="Pfam" id="PF00188">
    <property type="entry name" value="CAP"/>
    <property type="match status" value="1"/>
</dbReference>
<feature type="disulfide bond" evidence="2">
    <location>
        <begin position="90"/>
        <end position="105"/>
    </location>
</feature>
<dbReference type="RefSeq" id="XP_002738878.1">
    <property type="nucleotide sequence ID" value="XM_002738832.2"/>
</dbReference>
<accession>A0ABM0GWH7</accession>
<dbReference type="CDD" id="cd05382">
    <property type="entry name" value="CAP_GAPR1-like"/>
    <property type="match status" value="1"/>
</dbReference>
<evidence type="ECO:0000313" key="7">
    <source>
        <dbReference type="RefSeq" id="XP_002738878.1"/>
    </source>
</evidence>
<feature type="chain" id="PRO_5045235909" evidence="4">
    <location>
        <begin position="23"/>
        <end position="356"/>
    </location>
</feature>
<feature type="compositionally biased region" description="Gly residues" evidence="3">
    <location>
        <begin position="125"/>
        <end position="146"/>
    </location>
</feature>
<feature type="disulfide bond" evidence="2">
    <location>
        <begin position="70"/>
        <end position="82"/>
    </location>
</feature>
<dbReference type="SMART" id="SM00192">
    <property type="entry name" value="LDLa"/>
    <property type="match status" value="1"/>
</dbReference>
<reference evidence="7" key="1">
    <citation type="submission" date="2025-08" db="UniProtKB">
        <authorList>
            <consortium name="RefSeq"/>
        </authorList>
    </citation>
    <scope>IDENTIFICATION</scope>
    <source>
        <tissue evidence="7">Testes</tissue>
    </source>
</reference>
<dbReference type="PRINTS" id="PR00837">
    <property type="entry name" value="V5TPXLIKE"/>
</dbReference>
<keyword evidence="6" id="KW-1185">Reference proteome</keyword>
<evidence type="ECO:0000256" key="2">
    <source>
        <dbReference type="PROSITE-ProRule" id="PRU00124"/>
    </source>
</evidence>
<evidence type="ECO:0000259" key="5">
    <source>
        <dbReference type="SMART" id="SM00198"/>
    </source>
</evidence>
<evidence type="ECO:0000313" key="6">
    <source>
        <dbReference type="Proteomes" id="UP000694865"/>
    </source>
</evidence>
<keyword evidence="4" id="KW-0732">Signal</keyword>
<proteinExistence type="predicted"/>
<dbReference type="InterPro" id="IPR035940">
    <property type="entry name" value="CAP_sf"/>
</dbReference>
<dbReference type="CDD" id="cd00112">
    <property type="entry name" value="LDLa"/>
    <property type="match status" value="1"/>
</dbReference>
<evidence type="ECO:0000256" key="4">
    <source>
        <dbReference type="SAM" id="SignalP"/>
    </source>
</evidence>
<dbReference type="Proteomes" id="UP000694865">
    <property type="component" value="Unplaced"/>
</dbReference>
<dbReference type="PROSITE" id="PS50068">
    <property type="entry name" value="LDLRA_2"/>
    <property type="match status" value="1"/>
</dbReference>
<dbReference type="SUPFAM" id="SSF55797">
    <property type="entry name" value="PR-1-like"/>
    <property type="match status" value="1"/>
</dbReference>
<evidence type="ECO:0000256" key="1">
    <source>
        <dbReference type="ARBA" id="ARBA00023157"/>
    </source>
</evidence>
<dbReference type="InterPro" id="IPR014044">
    <property type="entry name" value="CAP_dom"/>
</dbReference>
<feature type="compositionally biased region" description="Low complexity" evidence="3">
    <location>
        <begin position="147"/>
        <end position="172"/>
    </location>
</feature>